<keyword evidence="10 11" id="KW-0275">Fatty acid biosynthesis</keyword>
<gene>
    <name evidence="13" type="ORF">PHMEG_00029331</name>
</gene>
<keyword evidence="3 11" id="KW-0444">Lipid biosynthesis</keyword>
<protein>
    <submittedName>
        <fullName evidence="13">Acyl-CoA desaturase</fullName>
    </submittedName>
</protein>
<comment type="domain">
    <text evidence="11">The histidine box domains are involved in binding the catalytic metal ions.</text>
</comment>
<evidence type="ECO:0000313" key="13">
    <source>
        <dbReference type="EMBL" id="OWY99637.1"/>
    </source>
</evidence>
<evidence type="ECO:0000256" key="11">
    <source>
        <dbReference type="RuleBase" id="RU000581"/>
    </source>
</evidence>
<comment type="similarity">
    <text evidence="2 11">Belongs to the fatty acid desaturase type 1 family.</text>
</comment>
<evidence type="ECO:0000256" key="3">
    <source>
        <dbReference type="ARBA" id="ARBA00022516"/>
    </source>
</evidence>
<organism evidence="13 14">
    <name type="scientific">Phytophthora megakarya</name>
    <dbReference type="NCBI Taxonomy" id="4795"/>
    <lineage>
        <taxon>Eukaryota</taxon>
        <taxon>Sar</taxon>
        <taxon>Stramenopiles</taxon>
        <taxon>Oomycota</taxon>
        <taxon>Peronosporomycetes</taxon>
        <taxon>Peronosporales</taxon>
        <taxon>Peronosporaceae</taxon>
        <taxon>Phytophthora</taxon>
    </lineage>
</organism>
<evidence type="ECO:0000256" key="4">
    <source>
        <dbReference type="ARBA" id="ARBA00022692"/>
    </source>
</evidence>
<evidence type="ECO:0000256" key="2">
    <source>
        <dbReference type="ARBA" id="ARBA00009295"/>
    </source>
</evidence>
<dbReference type="GO" id="GO:0005506">
    <property type="term" value="F:iron ion binding"/>
    <property type="evidence" value="ECO:0007669"/>
    <property type="project" value="TreeGrafter"/>
</dbReference>
<dbReference type="PRINTS" id="PR00075">
    <property type="entry name" value="FACDDSATRASE"/>
</dbReference>
<accession>A0A225V3X5</accession>
<evidence type="ECO:0000256" key="9">
    <source>
        <dbReference type="ARBA" id="ARBA00023136"/>
    </source>
</evidence>
<evidence type="ECO:0000256" key="12">
    <source>
        <dbReference type="SAM" id="Phobius"/>
    </source>
</evidence>
<feature type="non-terminal residue" evidence="13">
    <location>
        <position position="219"/>
    </location>
</feature>
<evidence type="ECO:0000256" key="10">
    <source>
        <dbReference type="ARBA" id="ARBA00023160"/>
    </source>
</evidence>
<dbReference type="OrthoDB" id="10260134at2759"/>
<name>A0A225V3X5_9STRA</name>
<dbReference type="GO" id="GO:0006636">
    <property type="term" value="P:unsaturated fatty acid biosynthetic process"/>
    <property type="evidence" value="ECO:0007669"/>
    <property type="project" value="TreeGrafter"/>
</dbReference>
<keyword evidence="14" id="KW-1185">Reference proteome</keyword>
<feature type="transmembrane region" description="Helical" evidence="12">
    <location>
        <begin position="40"/>
        <end position="60"/>
    </location>
</feature>
<dbReference type="InterPro" id="IPR015876">
    <property type="entry name" value="Acyl-CoA_DS"/>
</dbReference>
<dbReference type="PANTHER" id="PTHR11351">
    <property type="entry name" value="ACYL-COA DESATURASE"/>
    <property type="match status" value="1"/>
</dbReference>
<keyword evidence="7 11" id="KW-0560">Oxidoreductase</keyword>
<dbReference type="CDD" id="cd03505">
    <property type="entry name" value="Delta9-FADS-like"/>
    <property type="match status" value="1"/>
</dbReference>
<comment type="caution">
    <text evidence="13">The sequence shown here is derived from an EMBL/GenBank/DDBJ whole genome shotgun (WGS) entry which is preliminary data.</text>
</comment>
<dbReference type="GO" id="GO:0004768">
    <property type="term" value="F:stearoyl-CoA 9-desaturase activity"/>
    <property type="evidence" value="ECO:0007669"/>
    <property type="project" value="TreeGrafter"/>
</dbReference>
<comment type="cofactor">
    <cofactor evidence="11">
        <name>Fe(2+)</name>
        <dbReference type="ChEBI" id="CHEBI:29033"/>
    </cofactor>
</comment>
<evidence type="ECO:0000313" key="14">
    <source>
        <dbReference type="Proteomes" id="UP000198211"/>
    </source>
</evidence>
<keyword evidence="6 12" id="KW-1133">Transmembrane helix</keyword>
<keyword evidence="4 11" id="KW-0812">Transmembrane</keyword>
<reference evidence="14" key="1">
    <citation type="submission" date="2017-03" db="EMBL/GenBank/DDBJ databases">
        <title>Phytopthora megakarya and P. palmivora, two closely related causual agents of cacao black pod achieved similar genome size and gene model numbers by different mechanisms.</title>
        <authorList>
            <person name="Ali S."/>
            <person name="Shao J."/>
            <person name="Larry D.J."/>
            <person name="Kronmiller B."/>
            <person name="Shen D."/>
            <person name="Strem M.D."/>
            <person name="Melnick R.L."/>
            <person name="Guiltinan M.J."/>
            <person name="Tyler B.M."/>
            <person name="Meinhardt L.W."/>
            <person name="Bailey B.A."/>
        </authorList>
    </citation>
    <scope>NUCLEOTIDE SEQUENCE [LARGE SCALE GENOMIC DNA]</scope>
    <source>
        <strain evidence="14">zdho120</strain>
    </source>
</reference>
<keyword evidence="9 12" id="KW-0472">Membrane</keyword>
<dbReference type="Proteomes" id="UP000198211">
    <property type="component" value="Unassembled WGS sequence"/>
</dbReference>
<sequence length="219" mass="25405">MVNWVENYRNANWPMVYYITLVHIGAVVGATCLPECKTQTYWWLFGLYVLNGLGITMGAHRLWAHRSYKACGLVRFLLMLCNSMANQGTIFHWSRDHRVHHKYSDTSADPHNSGRGFFFAHMGWLLVKKDPKVVKAGEGLNYDDLWADWTVVLQEKLNPWGNLFMCFVFPMMVTMHFAGENWFNALFVCGFLRYVLDLHATWLVNSATHFYGSAEYDDT</sequence>
<dbReference type="GO" id="GO:0005789">
    <property type="term" value="C:endoplasmic reticulum membrane"/>
    <property type="evidence" value="ECO:0007669"/>
    <property type="project" value="TreeGrafter"/>
</dbReference>
<dbReference type="STRING" id="4795.A0A225V3X5"/>
<dbReference type="PANTHER" id="PTHR11351:SF31">
    <property type="entry name" value="DESATURASE 1, ISOFORM A-RELATED"/>
    <property type="match status" value="1"/>
</dbReference>
<keyword evidence="8" id="KW-0443">Lipid metabolism</keyword>
<evidence type="ECO:0000256" key="7">
    <source>
        <dbReference type="ARBA" id="ARBA00023002"/>
    </source>
</evidence>
<comment type="subcellular location">
    <subcellularLocation>
        <location evidence="1">Membrane</location>
        <topology evidence="1">Multi-pass membrane protein</topology>
    </subcellularLocation>
</comment>
<proteinExistence type="inferred from homology"/>
<keyword evidence="5" id="KW-0276">Fatty acid metabolism</keyword>
<dbReference type="AlphaFoldDB" id="A0A225V3X5"/>
<evidence type="ECO:0000256" key="8">
    <source>
        <dbReference type="ARBA" id="ARBA00023098"/>
    </source>
</evidence>
<dbReference type="EMBL" id="NBNE01008297">
    <property type="protein sequence ID" value="OWY99637.1"/>
    <property type="molecule type" value="Genomic_DNA"/>
</dbReference>
<feature type="transmembrane region" description="Helical" evidence="12">
    <location>
        <begin position="15"/>
        <end position="33"/>
    </location>
</feature>
<evidence type="ECO:0000256" key="6">
    <source>
        <dbReference type="ARBA" id="ARBA00022989"/>
    </source>
</evidence>
<evidence type="ECO:0000256" key="1">
    <source>
        <dbReference type="ARBA" id="ARBA00004141"/>
    </source>
</evidence>
<evidence type="ECO:0000256" key="5">
    <source>
        <dbReference type="ARBA" id="ARBA00022832"/>
    </source>
</evidence>